<dbReference type="FunFam" id="2.40.70.10:FF:000002">
    <property type="entry name" value="Vacuolar aspartic proteinase"/>
    <property type="match status" value="1"/>
</dbReference>
<dbReference type="Gene3D" id="2.40.70.10">
    <property type="entry name" value="Acid Proteases"/>
    <property type="match status" value="3"/>
</dbReference>
<dbReference type="GO" id="GO:0006508">
    <property type="term" value="P:proteolysis"/>
    <property type="evidence" value="ECO:0007669"/>
    <property type="project" value="UniProtKB-KW"/>
</dbReference>
<organism evidence="9 10">
    <name type="scientific">Temnothorax curvispinosus</name>
    <dbReference type="NCBI Taxonomy" id="300111"/>
    <lineage>
        <taxon>Eukaryota</taxon>
        <taxon>Metazoa</taxon>
        <taxon>Ecdysozoa</taxon>
        <taxon>Arthropoda</taxon>
        <taxon>Hexapoda</taxon>
        <taxon>Insecta</taxon>
        <taxon>Pterygota</taxon>
        <taxon>Neoptera</taxon>
        <taxon>Endopterygota</taxon>
        <taxon>Hymenoptera</taxon>
        <taxon>Apocrita</taxon>
        <taxon>Aculeata</taxon>
        <taxon>Formicoidea</taxon>
        <taxon>Formicidae</taxon>
        <taxon>Myrmicinae</taxon>
        <taxon>Temnothorax</taxon>
    </lineage>
</organism>
<dbReference type="PRINTS" id="PR00792">
    <property type="entry name" value="PEPSIN"/>
</dbReference>
<evidence type="ECO:0000313" key="9">
    <source>
        <dbReference type="Proteomes" id="UP000504618"/>
    </source>
</evidence>
<name>A0A6J1R6C8_9HYME</name>
<dbReference type="RefSeq" id="XP_024889758.1">
    <property type="nucleotide sequence ID" value="XM_025033990.1"/>
</dbReference>
<reference evidence="10" key="1">
    <citation type="submission" date="2025-08" db="UniProtKB">
        <authorList>
            <consortium name="RefSeq"/>
        </authorList>
    </citation>
    <scope>IDENTIFICATION</scope>
    <source>
        <tissue evidence="10">Whole body</tissue>
    </source>
</reference>
<evidence type="ECO:0000256" key="3">
    <source>
        <dbReference type="ARBA" id="ARBA00022750"/>
    </source>
</evidence>
<evidence type="ECO:0000259" key="8">
    <source>
        <dbReference type="PROSITE" id="PS51767"/>
    </source>
</evidence>
<keyword evidence="5" id="KW-1015">Disulfide bond</keyword>
<evidence type="ECO:0000256" key="5">
    <source>
        <dbReference type="ARBA" id="ARBA00023157"/>
    </source>
</evidence>
<dbReference type="Proteomes" id="UP000504618">
    <property type="component" value="Unplaced"/>
</dbReference>
<feature type="domain" description="Peptidase A1" evidence="8">
    <location>
        <begin position="1"/>
        <end position="305"/>
    </location>
</feature>
<dbReference type="SUPFAM" id="SSF50630">
    <property type="entry name" value="Acid proteases"/>
    <property type="match status" value="1"/>
</dbReference>
<dbReference type="OrthoDB" id="771136at2759"/>
<dbReference type="GeneID" id="112466104"/>
<evidence type="ECO:0000256" key="6">
    <source>
        <dbReference type="ARBA" id="ARBA00023180"/>
    </source>
</evidence>
<keyword evidence="9" id="KW-1185">Reference proteome</keyword>
<keyword evidence="6" id="KW-0325">Glycoprotein</keyword>
<dbReference type="PROSITE" id="PS00141">
    <property type="entry name" value="ASP_PROTEASE"/>
    <property type="match status" value="1"/>
</dbReference>
<evidence type="ECO:0000256" key="4">
    <source>
        <dbReference type="ARBA" id="ARBA00022801"/>
    </source>
</evidence>
<keyword evidence="2 7" id="KW-0645">Protease</keyword>
<accession>A0A6J1R6C8</accession>
<evidence type="ECO:0000313" key="10">
    <source>
        <dbReference type="RefSeq" id="XP_024889758.1"/>
    </source>
</evidence>
<gene>
    <name evidence="10" type="primary">LOC112466104</name>
</gene>
<dbReference type="InterPro" id="IPR033121">
    <property type="entry name" value="PEPTIDASE_A1"/>
</dbReference>
<evidence type="ECO:0000256" key="7">
    <source>
        <dbReference type="RuleBase" id="RU000454"/>
    </source>
</evidence>
<keyword evidence="4 7" id="KW-0378">Hydrolase</keyword>
<keyword evidence="3 7" id="KW-0064">Aspartyl protease</keyword>
<dbReference type="Gene3D" id="2.60.40.1960">
    <property type="match status" value="1"/>
</dbReference>
<dbReference type="InterPro" id="IPR021109">
    <property type="entry name" value="Peptidase_aspartic_dom_sf"/>
</dbReference>
<dbReference type="PANTHER" id="PTHR47966">
    <property type="entry name" value="BETA-SITE APP-CLEAVING ENZYME, ISOFORM A-RELATED"/>
    <property type="match status" value="1"/>
</dbReference>
<dbReference type="Pfam" id="PF00026">
    <property type="entry name" value="Asp"/>
    <property type="match status" value="1"/>
</dbReference>
<dbReference type="InterPro" id="IPR001969">
    <property type="entry name" value="Aspartic_peptidase_AS"/>
</dbReference>
<dbReference type="InterPro" id="IPR001461">
    <property type="entry name" value="Aspartic_peptidase_A1"/>
</dbReference>
<proteinExistence type="inferred from homology"/>
<dbReference type="GO" id="GO:0004190">
    <property type="term" value="F:aspartic-type endopeptidase activity"/>
    <property type="evidence" value="ECO:0007669"/>
    <property type="project" value="UniProtKB-KW"/>
</dbReference>
<sequence>MYQLWVTLGLAIIGFGLISTAWYRSTYSLKPIKPIKLLTIPLINHGNIRYYGNIEIGTPPQTFKVLFDTGSSALWVAGVKVVSQPFGVVTSDLSFEEEFDGVLGMGYPFSSQTGTPVFKNMIDQNLVSQLVFSFYLSRDLSVATSSELILGSSNPVHYKGEFTYVNVTKERYWQITMDKVQIRDTILCAIGCQTIVDTGHHAIAGPPQAIAALNREIGVVDDMVPCDDDYIFKLPDVNFVIGGKTFRLTGQDYILKLGAAFGSKCFSGFQNVPFNTRNIEWILGDVFIGRYYTEFDIENNRVGFATAK</sequence>
<protein>
    <submittedName>
        <fullName evidence="10">Cathepsin D-like</fullName>
    </submittedName>
</protein>
<comment type="similarity">
    <text evidence="1 7">Belongs to the peptidase A1 family.</text>
</comment>
<evidence type="ECO:0000256" key="2">
    <source>
        <dbReference type="ARBA" id="ARBA00022670"/>
    </source>
</evidence>
<dbReference type="PROSITE" id="PS51767">
    <property type="entry name" value="PEPTIDASE_A1"/>
    <property type="match status" value="1"/>
</dbReference>
<dbReference type="PANTHER" id="PTHR47966:SF51">
    <property type="entry name" value="BETA-SITE APP-CLEAVING ENZYME, ISOFORM A-RELATED"/>
    <property type="match status" value="1"/>
</dbReference>
<dbReference type="AlphaFoldDB" id="A0A6J1R6C8"/>
<evidence type="ECO:0000256" key="1">
    <source>
        <dbReference type="ARBA" id="ARBA00007447"/>
    </source>
</evidence>